<dbReference type="OrthoDB" id="3596604at2759"/>
<keyword evidence="1" id="KW-0812">Transmembrane</keyword>
<reference evidence="2 3" key="1">
    <citation type="journal article" date="2018" name="Sci. Rep.">
        <title>Comparative genomics provides insights into the lifestyle and reveals functional heterogeneity of dark septate endophytic fungi.</title>
        <authorList>
            <person name="Knapp D.G."/>
            <person name="Nemeth J.B."/>
            <person name="Barry K."/>
            <person name="Hainaut M."/>
            <person name="Henrissat B."/>
            <person name="Johnson J."/>
            <person name="Kuo A."/>
            <person name="Lim J.H.P."/>
            <person name="Lipzen A."/>
            <person name="Nolan M."/>
            <person name="Ohm R.A."/>
            <person name="Tamas L."/>
            <person name="Grigoriev I.V."/>
            <person name="Spatafora J.W."/>
            <person name="Nagy L.G."/>
            <person name="Kovacs G.M."/>
        </authorList>
    </citation>
    <scope>NUCLEOTIDE SEQUENCE [LARGE SCALE GENOMIC DNA]</scope>
    <source>
        <strain evidence="2 3">DSE2036</strain>
    </source>
</reference>
<dbReference type="AlphaFoldDB" id="A0A2V1EDK3"/>
<keyword evidence="1" id="KW-1133">Transmembrane helix</keyword>
<dbReference type="Proteomes" id="UP000244855">
    <property type="component" value="Unassembled WGS sequence"/>
</dbReference>
<gene>
    <name evidence="2" type="ORF">DM02DRAFT_510253</name>
</gene>
<organism evidence="2 3">
    <name type="scientific">Periconia macrospinosa</name>
    <dbReference type="NCBI Taxonomy" id="97972"/>
    <lineage>
        <taxon>Eukaryota</taxon>
        <taxon>Fungi</taxon>
        <taxon>Dikarya</taxon>
        <taxon>Ascomycota</taxon>
        <taxon>Pezizomycotina</taxon>
        <taxon>Dothideomycetes</taxon>
        <taxon>Pleosporomycetidae</taxon>
        <taxon>Pleosporales</taxon>
        <taxon>Massarineae</taxon>
        <taxon>Periconiaceae</taxon>
        <taxon>Periconia</taxon>
    </lineage>
</organism>
<keyword evidence="3" id="KW-1185">Reference proteome</keyword>
<protein>
    <submittedName>
        <fullName evidence="2">Uncharacterized protein</fullName>
    </submittedName>
</protein>
<sequence length="516" mass="57596">MLGLSLCLGLNFASSIKAYAVILRWYLLTRRYVSLEVFDLILGVETLTKVAKLMVISLPGIGPRGRLRFLRRFPWFKEGRDDGTNLTWMACMLWLLVNVSAQILVATLSLFWPVEPSNTTALMVYGNVTVANLTSWSNEPPGTGWWANQTEMDAAWTKGMESTIYQIHKRDDPQTDLSMHSGTPIYKLDEGGYSYKFYNRDPDRQFQNYAVSSRSIQARAFCKELHVVSKNGSILQAKEDGKSERVSLPIKRSGSLSWTASTQSFCGPRCTNLTVYQDDDRDEITKPSLFFCNSTLSVIQGESKEFVNLSPRDKEALYGSDGFARLAAGAIGWTGANKGGWGDRQTQAYMRGTTWSPYEKVNAATIEDLLSRFTIGAVAAFDDHGLRYNLTAQPSRPVQGSTVEVGWPWVLGLLGATCLLQLAALICLISFANKSIIRDDSAFSMAMLLSPVVSKIGKEGMNMTGDDIKNHPKLRWKQIKYDYTKGENGAPNQVDVVFLGRGDRDSRRSWEPGFYT</sequence>
<keyword evidence="1" id="KW-0472">Membrane</keyword>
<accession>A0A2V1EDK3</accession>
<feature type="transmembrane region" description="Helical" evidence="1">
    <location>
        <begin position="406"/>
        <end position="431"/>
    </location>
</feature>
<name>A0A2V1EDK3_9PLEO</name>
<dbReference type="EMBL" id="KZ805300">
    <property type="protein sequence ID" value="PVI08426.1"/>
    <property type="molecule type" value="Genomic_DNA"/>
</dbReference>
<evidence type="ECO:0000313" key="2">
    <source>
        <dbReference type="EMBL" id="PVI08426.1"/>
    </source>
</evidence>
<evidence type="ECO:0000256" key="1">
    <source>
        <dbReference type="SAM" id="Phobius"/>
    </source>
</evidence>
<proteinExistence type="predicted"/>
<evidence type="ECO:0000313" key="3">
    <source>
        <dbReference type="Proteomes" id="UP000244855"/>
    </source>
</evidence>